<protein>
    <submittedName>
        <fullName evidence="3">Amidase</fullName>
    </submittedName>
</protein>
<dbReference type="InterPro" id="IPR020556">
    <property type="entry name" value="Amidase_CS"/>
</dbReference>
<dbReference type="EMBL" id="JAMPKX010000002">
    <property type="protein sequence ID" value="MEP0946850.1"/>
    <property type="molecule type" value="Genomic_DNA"/>
</dbReference>
<evidence type="ECO:0000313" key="4">
    <source>
        <dbReference type="Proteomes" id="UP001482513"/>
    </source>
</evidence>
<feature type="domain" description="Amidase" evidence="2">
    <location>
        <begin position="27"/>
        <end position="448"/>
    </location>
</feature>
<proteinExistence type="inferred from homology"/>
<dbReference type="InterPro" id="IPR000120">
    <property type="entry name" value="Amidase"/>
</dbReference>
<comment type="caution">
    <text evidence="3">The sequence shown here is derived from an EMBL/GenBank/DDBJ whole genome shotgun (WGS) entry which is preliminary data.</text>
</comment>
<dbReference type="RefSeq" id="WP_190696948.1">
    <property type="nucleotide sequence ID" value="NZ_JAMPKX010000002.1"/>
</dbReference>
<dbReference type="Proteomes" id="UP001482513">
    <property type="component" value="Unassembled WGS sequence"/>
</dbReference>
<dbReference type="InterPro" id="IPR036928">
    <property type="entry name" value="AS_sf"/>
</dbReference>
<dbReference type="Pfam" id="PF01425">
    <property type="entry name" value="Amidase"/>
    <property type="match status" value="1"/>
</dbReference>
<reference evidence="3 4" key="1">
    <citation type="submission" date="2022-04" db="EMBL/GenBank/DDBJ databases">
        <title>Positive selection, recombination, and allopatry shape intraspecific diversity of widespread and dominant cyanobacteria.</title>
        <authorList>
            <person name="Wei J."/>
            <person name="Shu W."/>
            <person name="Hu C."/>
        </authorList>
    </citation>
    <scope>NUCLEOTIDE SEQUENCE [LARGE SCALE GENOMIC DNA]</scope>
    <source>
        <strain evidence="3 4">DQ-A4</strain>
    </source>
</reference>
<dbReference type="PANTHER" id="PTHR11895">
    <property type="entry name" value="TRANSAMIDASE"/>
    <property type="match status" value="1"/>
</dbReference>
<dbReference type="PROSITE" id="PS00571">
    <property type="entry name" value="AMIDASES"/>
    <property type="match status" value="1"/>
</dbReference>
<organism evidence="3 4">
    <name type="scientific">Leptolyngbya subtilissima DQ-A4</name>
    <dbReference type="NCBI Taxonomy" id="2933933"/>
    <lineage>
        <taxon>Bacteria</taxon>
        <taxon>Bacillati</taxon>
        <taxon>Cyanobacteriota</taxon>
        <taxon>Cyanophyceae</taxon>
        <taxon>Leptolyngbyales</taxon>
        <taxon>Leptolyngbyaceae</taxon>
        <taxon>Leptolyngbya group</taxon>
        <taxon>Leptolyngbya</taxon>
    </lineage>
</organism>
<name>A0ABV0K2Z6_9CYAN</name>
<evidence type="ECO:0000256" key="1">
    <source>
        <dbReference type="ARBA" id="ARBA00009199"/>
    </source>
</evidence>
<dbReference type="InterPro" id="IPR023631">
    <property type="entry name" value="Amidase_dom"/>
</dbReference>
<evidence type="ECO:0000259" key="2">
    <source>
        <dbReference type="Pfam" id="PF01425"/>
    </source>
</evidence>
<sequence>MNSVDLAFLPALEQARLIRNKDISPLELAEIYLERIERLNPALGAYVTVMAEQALADARAKTEHLVSNPEGLPPLFGVTVSVKDLNPVEGVACAYGLKAACNLIAPEDDYIVGKLRQAGMIILGKTATSQLGSLPYTEPPGFLPARNPWNLNYTPGGSSGGAAAALAAGLCAISQGSDGGGSLRGPAFCCGLVGMKASRGRISFSPIGERLNGLAVNGPLGRTVADTAALLDVLSGYEVGDPYWLPDPEPSFLAGLDAPPKPLRIGYATRLDPIGEVDPVCRQAIYETVQQVEDLGHRAEEVIFPNLADLIEPFVVVWQSVLTEVGVPWVVMEKMNRWLYWRAWRINSGAYLRSVTKLQQVARQVVRFCQPYDVLILPVFMHPTIKVGEWKGLRSPKVLENVINWVAPCPPFNASGQPALAIPRGFGPNGLPLGVQLVGRPADEATLLALAAQLEQVSPWSNQRPAFATEIGGSEPRDAAPIA</sequence>
<dbReference type="SUPFAM" id="SSF75304">
    <property type="entry name" value="Amidase signature (AS) enzymes"/>
    <property type="match status" value="1"/>
</dbReference>
<comment type="similarity">
    <text evidence="1">Belongs to the amidase family.</text>
</comment>
<dbReference type="PANTHER" id="PTHR11895:SF7">
    <property type="entry name" value="GLUTAMYL-TRNA(GLN) AMIDOTRANSFERASE SUBUNIT A, MITOCHONDRIAL"/>
    <property type="match status" value="1"/>
</dbReference>
<evidence type="ECO:0000313" key="3">
    <source>
        <dbReference type="EMBL" id="MEP0946850.1"/>
    </source>
</evidence>
<gene>
    <name evidence="3" type="ORF">NC992_08195</name>
</gene>
<accession>A0ABV0K2Z6</accession>
<keyword evidence="4" id="KW-1185">Reference proteome</keyword>
<dbReference type="Gene3D" id="3.90.1300.10">
    <property type="entry name" value="Amidase signature (AS) domain"/>
    <property type="match status" value="1"/>
</dbReference>